<evidence type="ECO:0000313" key="2">
    <source>
        <dbReference type="Proteomes" id="UP001249851"/>
    </source>
</evidence>
<sequence>MDVQLEEVVGNKLELVGPMINSYLQEIGKSMKVKLSRSNVTGLVNPVSFFIPWTVFRHLLVLVRGYSGDVHTWVVGLKHVLTLTKMDCVKKLFSPSRFSGETFFAQRHFKRVPSKAGGKTVYNGRSAIVVTESTPFCMNYAMKTQRVTVTFFIQRYTAEHFVLDSSLQALMNG</sequence>
<dbReference type="AlphaFoldDB" id="A0AAD9URK1"/>
<evidence type="ECO:0000313" key="1">
    <source>
        <dbReference type="EMBL" id="KAK2547175.1"/>
    </source>
</evidence>
<protein>
    <submittedName>
        <fullName evidence="1">Uncharacterized protein</fullName>
    </submittedName>
</protein>
<proteinExistence type="predicted"/>
<organism evidence="1 2">
    <name type="scientific">Acropora cervicornis</name>
    <name type="common">Staghorn coral</name>
    <dbReference type="NCBI Taxonomy" id="6130"/>
    <lineage>
        <taxon>Eukaryota</taxon>
        <taxon>Metazoa</taxon>
        <taxon>Cnidaria</taxon>
        <taxon>Anthozoa</taxon>
        <taxon>Hexacorallia</taxon>
        <taxon>Scleractinia</taxon>
        <taxon>Astrocoeniina</taxon>
        <taxon>Acroporidae</taxon>
        <taxon>Acropora</taxon>
    </lineage>
</organism>
<gene>
    <name evidence="1" type="ORF">P5673_033001</name>
</gene>
<name>A0AAD9URK1_ACRCE</name>
<comment type="caution">
    <text evidence="1">The sequence shown here is derived from an EMBL/GenBank/DDBJ whole genome shotgun (WGS) entry which is preliminary data.</text>
</comment>
<dbReference type="Proteomes" id="UP001249851">
    <property type="component" value="Unassembled WGS sequence"/>
</dbReference>
<accession>A0AAD9URK1</accession>
<dbReference type="EMBL" id="JARQWQ010000207">
    <property type="protein sequence ID" value="KAK2547175.1"/>
    <property type="molecule type" value="Genomic_DNA"/>
</dbReference>
<reference evidence="1" key="1">
    <citation type="journal article" date="2023" name="G3 (Bethesda)">
        <title>Whole genome assembly and annotation of the endangered Caribbean coral Acropora cervicornis.</title>
        <authorList>
            <person name="Selwyn J.D."/>
            <person name="Vollmer S.V."/>
        </authorList>
    </citation>
    <scope>NUCLEOTIDE SEQUENCE</scope>
    <source>
        <strain evidence="1">K2</strain>
    </source>
</reference>
<keyword evidence="2" id="KW-1185">Reference proteome</keyword>
<reference evidence="1" key="2">
    <citation type="journal article" date="2023" name="Science">
        <title>Genomic signatures of disease resistance in endangered staghorn corals.</title>
        <authorList>
            <person name="Vollmer S.V."/>
            <person name="Selwyn J.D."/>
            <person name="Despard B.A."/>
            <person name="Roesel C.L."/>
        </authorList>
    </citation>
    <scope>NUCLEOTIDE SEQUENCE</scope>
    <source>
        <strain evidence="1">K2</strain>
    </source>
</reference>